<gene>
    <name evidence="5" type="ORF">B0188_04320</name>
</gene>
<reference evidence="5 6" key="1">
    <citation type="submission" date="2017-02" db="EMBL/GenBank/DDBJ databases">
        <title>Draft genome sequence of Haemophilus felis CCUG 31170 type strain.</title>
        <authorList>
            <person name="Engstrom-Jakobsson H."/>
            <person name="Salva-Serra F."/>
            <person name="Thorell K."/>
            <person name="Gonzales-Siles L."/>
            <person name="Karlsson R."/>
            <person name="Boulund F."/>
            <person name="Engstrand L."/>
            <person name="Kristiansson E."/>
            <person name="Moore E."/>
        </authorList>
    </citation>
    <scope>NUCLEOTIDE SEQUENCE [LARGE SCALE GENOMIC DNA]</scope>
    <source>
        <strain evidence="5 6">CCUG 31170</strain>
    </source>
</reference>
<dbReference type="PANTHER" id="PTHR36511:SF3">
    <property type="entry name" value="ANTITOXIN HIGA-2"/>
    <property type="match status" value="1"/>
</dbReference>
<evidence type="ECO:0000256" key="1">
    <source>
        <dbReference type="ARBA" id="ARBA00023015"/>
    </source>
</evidence>
<dbReference type="NCBIfam" id="NF041265">
    <property type="entry name" value="NadS"/>
    <property type="match status" value="1"/>
</dbReference>
<dbReference type="InterPro" id="IPR010982">
    <property type="entry name" value="Lambda_DNA-bd_dom_sf"/>
</dbReference>
<dbReference type="InterPro" id="IPR052359">
    <property type="entry name" value="HTH-type_reg/antitoxin"/>
</dbReference>
<dbReference type="AlphaFoldDB" id="A0A1T0B5P0"/>
<name>A0A1T0B5P0_9PAST</name>
<comment type="caution">
    <text evidence="5">The sequence shown here is derived from an EMBL/GenBank/DDBJ whole genome shotgun (WGS) entry which is preliminary data.</text>
</comment>
<accession>A0A1T0B5P0</accession>
<protein>
    <submittedName>
        <fullName evidence="5">Transcriptional regulator</fullName>
    </submittedName>
</protein>
<keyword evidence="3" id="KW-0804">Transcription</keyword>
<keyword evidence="1" id="KW-0805">Transcription regulation</keyword>
<dbReference type="Pfam" id="PF01381">
    <property type="entry name" value="HTH_3"/>
    <property type="match status" value="1"/>
</dbReference>
<sequence>MDNELFDDLLTSAKQIVAIEKGELVLESDKIKTFAIPNVKHIRQNVNLKQNEFAKLLGVSTALVQSWELQRRIPNGPALKLLTMLEHQPKLIDTLKLL</sequence>
<keyword evidence="2" id="KW-0238">DNA-binding</keyword>
<dbReference type="InterPro" id="IPR001387">
    <property type="entry name" value="Cro/C1-type_HTH"/>
</dbReference>
<dbReference type="InterPro" id="IPR047761">
    <property type="entry name" value="NadS-like"/>
</dbReference>
<dbReference type="Gene3D" id="1.10.260.40">
    <property type="entry name" value="lambda repressor-like DNA-binding domains"/>
    <property type="match status" value="1"/>
</dbReference>
<dbReference type="PANTHER" id="PTHR36511">
    <property type="entry name" value="MERR FAMILY BACTERIAL REGULATORY PROTEIN"/>
    <property type="match status" value="1"/>
</dbReference>
<dbReference type="OrthoDB" id="9799384at2"/>
<feature type="domain" description="HTH cro/C1-type" evidence="4">
    <location>
        <begin position="39"/>
        <end position="82"/>
    </location>
</feature>
<keyword evidence="6" id="KW-1185">Reference proteome</keyword>
<evidence type="ECO:0000256" key="2">
    <source>
        <dbReference type="ARBA" id="ARBA00023125"/>
    </source>
</evidence>
<dbReference type="CDD" id="cd00093">
    <property type="entry name" value="HTH_XRE"/>
    <property type="match status" value="1"/>
</dbReference>
<evidence type="ECO:0000313" key="5">
    <source>
        <dbReference type="EMBL" id="OOS05239.1"/>
    </source>
</evidence>
<evidence type="ECO:0000313" key="6">
    <source>
        <dbReference type="Proteomes" id="UP000190023"/>
    </source>
</evidence>
<dbReference type="Proteomes" id="UP000190023">
    <property type="component" value="Unassembled WGS sequence"/>
</dbReference>
<dbReference type="EMBL" id="MUYB01000015">
    <property type="protein sequence ID" value="OOS05239.1"/>
    <property type="molecule type" value="Genomic_DNA"/>
</dbReference>
<organism evidence="5 6">
    <name type="scientific">[Haemophilus] felis</name>
    <dbReference type="NCBI Taxonomy" id="123822"/>
    <lineage>
        <taxon>Bacteria</taxon>
        <taxon>Pseudomonadati</taxon>
        <taxon>Pseudomonadota</taxon>
        <taxon>Gammaproteobacteria</taxon>
        <taxon>Pasteurellales</taxon>
        <taxon>Pasteurellaceae</taxon>
    </lineage>
</organism>
<proteinExistence type="predicted"/>
<dbReference type="GO" id="GO:0003677">
    <property type="term" value="F:DNA binding"/>
    <property type="evidence" value="ECO:0007669"/>
    <property type="project" value="UniProtKB-KW"/>
</dbReference>
<dbReference type="STRING" id="123822.B0188_04320"/>
<dbReference type="PROSITE" id="PS50943">
    <property type="entry name" value="HTH_CROC1"/>
    <property type="match status" value="1"/>
</dbReference>
<dbReference type="SUPFAM" id="SSF47413">
    <property type="entry name" value="lambda repressor-like DNA-binding domains"/>
    <property type="match status" value="1"/>
</dbReference>
<evidence type="ECO:0000256" key="3">
    <source>
        <dbReference type="ARBA" id="ARBA00023163"/>
    </source>
</evidence>
<evidence type="ECO:0000259" key="4">
    <source>
        <dbReference type="PROSITE" id="PS50943"/>
    </source>
</evidence>